<sequence>MKVTDDLGRVIYLIKTPRRVVSLCPSLTETLFDLGLDDLVIGRTDYCVHPEEKLGAVQSVGGPKSVFLPVVESLLPDIILAVKEENDKKTLESLASLYYKCVIFDINSVEGALKMIEKLGEIFGRRERAAAMRASIGEGFSRVGRAAKNPSFIYMTWSSPYIAAGTGNYINSLLTGFGFNNCLSGSFRRYVRMELNELKRLEPDIIFLPSEPYNYTIADKIKFEKFFPGAKVVLVDGEMFCWYGSRMEKAGGYLKDLFKGLGVVRESRES</sequence>
<reference evidence="3 4" key="1">
    <citation type="journal article" date="2016" name="Nat. Commun.">
        <title>Thousands of microbial genomes shed light on interconnected biogeochemical processes in an aquifer system.</title>
        <authorList>
            <person name="Anantharaman K."/>
            <person name="Brown C.T."/>
            <person name="Hug L.A."/>
            <person name="Sharon I."/>
            <person name="Castelle C.J."/>
            <person name="Probst A.J."/>
            <person name="Thomas B.C."/>
            <person name="Singh A."/>
            <person name="Wilkins M.J."/>
            <person name="Karaoz U."/>
            <person name="Brodie E.L."/>
            <person name="Williams K.H."/>
            <person name="Hubbard S.S."/>
            <person name="Banfield J.F."/>
        </authorList>
    </citation>
    <scope>NUCLEOTIDE SEQUENCE [LARGE SCALE GENOMIC DNA]</scope>
</reference>
<gene>
    <name evidence="3" type="ORF">A2008_10870</name>
</gene>
<dbReference type="InterPro" id="IPR002491">
    <property type="entry name" value="ABC_transptr_periplasmic_BD"/>
</dbReference>
<feature type="domain" description="Fe/B12 periplasmic-binding" evidence="2">
    <location>
        <begin position="19"/>
        <end position="265"/>
    </location>
</feature>
<dbReference type="AlphaFoldDB" id="A0A1F7WU18"/>
<accession>A0A1F7WU18</accession>
<dbReference type="Proteomes" id="UP000178735">
    <property type="component" value="Unassembled WGS sequence"/>
</dbReference>
<dbReference type="SUPFAM" id="SSF53807">
    <property type="entry name" value="Helical backbone' metal receptor"/>
    <property type="match status" value="1"/>
</dbReference>
<dbReference type="STRING" id="1817813.A2008_10870"/>
<keyword evidence="1" id="KW-0732">Signal</keyword>
<dbReference type="EMBL" id="MGFH01000069">
    <property type="protein sequence ID" value="OGM06324.1"/>
    <property type="molecule type" value="Genomic_DNA"/>
</dbReference>
<comment type="caution">
    <text evidence="3">The sequence shown here is derived from an EMBL/GenBank/DDBJ whole genome shotgun (WGS) entry which is preliminary data.</text>
</comment>
<dbReference type="PANTHER" id="PTHR30535">
    <property type="entry name" value="VITAMIN B12-BINDING PROTEIN"/>
    <property type="match status" value="1"/>
</dbReference>
<dbReference type="InterPro" id="IPR050902">
    <property type="entry name" value="ABC_Transporter_SBP"/>
</dbReference>
<dbReference type="PROSITE" id="PS50983">
    <property type="entry name" value="FE_B12_PBP"/>
    <property type="match status" value="1"/>
</dbReference>
<protein>
    <recommendedName>
        <fullName evidence="2">Fe/B12 periplasmic-binding domain-containing protein</fullName>
    </recommendedName>
</protein>
<proteinExistence type="predicted"/>
<name>A0A1F7WU18_9BACT</name>
<dbReference type="InterPro" id="IPR054828">
    <property type="entry name" value="Vit_B12_bind_prot"/>
</dbReference>
<evidence type="ECO:0000256" key="1">
    <source>
        <dbReference type="ARBA" id="ARBA00022729"/>
    </source>
</evidence>
<dbReference type="Pfam" id="PF01497">
    <property type="entry name" value="Peripla_BP_2"/>
    <property type="match status" value="1"/>
</dbReference>
<evidence type="ECO:0000259" key="2">
    <source>
        <dbReference type="PROSITE" id="PS50983"/>
    </source>
</evidence>
<evidence type="ECO:0000313" key="4">
    <source>
        <dbReference type="Proteomes" id="UP000178735"/>
    </source>
</evidence>
<dbReference type="NCBIfam" id="NF038402">
    <property type="entry name" value="TroA_like"/>
    <property type="match status" value="1"/>
</dbReference>
<organism evidence="3 4">
    <name type="scientific">Candidatus Wallbacteria bacterium GWC2_49_35</name>
    <dbReference type="NCBI Taxonomy" id="1817813"/>
    <lineage>
        <taxon>Bacteria</taxon>
        <taxon>Candidatus Walliibacteriota</taxon>
    </lineage>
</organism>
<dbReference type="PANTHER" id="PTHR30535:SF35">
    <property type="entry name" value="PERIPLASMIC BINDING PROTEIN"/>
    <property type="match status" value="1"/>
</dbReference>
<dbReference type="Gene3D" id="3.40.50.1980">
    <property type="entry name" value="Nitrogenase molybdenum iron protein domain"/>
    <property type="match status" value="2"/>
</dbReference>
<evidence type="ECO:0000313" key="3">
    <source>
        <dbReference type="EMBL" id="OGM06324.1"/>
    </source>
</evidence>